<evidence type="ECO:0000313" key="2">
    <source>
        <dbReference type="EMBL" id="ALH23220.1"/>
    </source>
</evidence>
<dbReference type="Proteomes" id="UP000203826">
    <property type="component" value="Segment"/>
</dbReference>
<keyword evidence="3" id="KW-1185">Reference proteome</keyword>
<protein>
    <recommendedName>
        <fullName evidence="4">Concanavalin A-like lectin/glucanase superfamily protein</fullName>
    </recommendedName>
</protein>
<evidence type="ECO:0000256" key="1">
    <source>
        <dbReference type="SAM" id="Phobius"/>
    </source>
</evidence>
<sequence length="248" mass="27160">MGLLGIILTVALIGFVVYAIWWLFLKKAKLLSHCRSGTKQLVIPAKKLHGNSHTNNYAYSVWFYISDWSYRLSESKDLLVRGGAGGTANPRITLAPYENNLSISVHTFPTHSSTQQPLGSAGAHPLGPQPAQAPTCNVNNFPLQRWVNLIVSLNNRTMDVYLDGKLVRTCILPAPAKIDPDAPVILTPGGGFKGWTSNTQYFATPLNPQEAFNIYAAGPKCGGMSLFEKYKLRITYLVNNQPEASATI</sequence>
<dbReference type="OrthoDB" id="38898at10239"/>
<keyword evidence="1" id="KW-0812">Transmembrane</keyword>
<dbReference type="EMBL" id="KT820662">
    <property type="protein sequence ID" value="ALH23220.1"/>
    <property type="molecule type" value="Genomic_DNA"/>
</dbReference>
<accession>A0A0N9QQV5</accession>
<keyword evidence="1" id="KW-1133">Transmembrane helix</keyword>
<keyword evidence="1" id="KW-0472">Membrane</keyword>
<reference evidence="2 3" key="1">
    <citation type="journal article" date="2015" name="Genome Announc.">
        <title>The 474-Kilobase-Pair Complete Genome Sequence of CeV-01B, a Virus Infecting Haptolina (Chrysochromulina) ericina (Prymnesiophyceae).</title>
        <authorList>
            <person name="Gallot-Lavallee L."/>
            <person name="Pagarete A."/>
            <person name="Legendre M."/>
            <person name="Santini S."/>
            <person name="Sandaa R.A."/>
            <person name="Himmelbauer H."/>
            <person name="Ogata H."/>
            <person name="Bratbak G."/>
            <person name="Claverie J.M."/>
        </authorList>
    </citation>
    <scope>NUCLEOTIDE SEQUENCE [LARGE SCALE GENOMIC DNA]</scope>
    <source>
        <strain evidence="2">CeV-01B</strain>
    </source>
</reference>
<organism evidence="2 3">
    <name type="scientific">Chrysochromulina ericina virus CeV-01B</name>
    <dbReference type="NCBI Taxonomy" id="3070830"/>
    <lineage>
        <taxon>Viruses</taxon>
        <taxon>Varidnaviria</taxon>
        <taxon>Bamfordvirae</taxon>
        <taxon>Nucleocytoviricota</taxon>
        <taxon>Megaviricetes</taxon>
        <taxon>Imitervirales</taxon>
        <taxon>Mesomimiviridae</taxon>
        <taxon>Tethysvirus</taxon>
        <taxon>Tethysvirus raunefjordenense</taxon>
    </lineage>
</organism>
<name>A0A0N9QQV5_9VIRU</name>
<proteinExistence type="predicted"/>
<dbReference type="SUPFAM" id="SSF49899">
    <property type="entry name" value="Concanavalin A-like lectins/glucanases"/>
    <property type="match status" value="1"/>
</dbReference>
<dbReference type="KEGG" id="vg:26049181"/>
<evidence type="ECO:0000313" key="3">
    <source>
        <dbReference type="Proteomes" id="UP000203826"/>
    </source>
</evidence>
<dbReference type="InterPro" id="IPR013320">
    <property type="entry name" value="ConA-like_dom_sf"/>
</dbReference>
<feature type="transmembrane region" description="Helical" evidence="1">
    <location>
        <begin position="6"/>
        <end position="25"/>
    </location>
</feature>
<evidence type="ECO:0008006" key="4">
    <source>
        <dbReference type="Google" id="ProtNLM"/>
    </source>
</evidence>
<dbReference type="Gene3D" id="2.60.120.200">
    <property type="match status" value="1"/>
</dbReference>
<gene>
    <name evidence="2" type="ORF">ceV_314</name>
</gene>